<reference evidence="1 2" key="1">
    <citation type="journal article" date="2022" name="Microbiol. Resour. Announc.">
        <title>Complete Genome Sequence of the Hyperthermophilic and Acidophilic Archaeon Saccharolobus caldissimus Strain HS-3T.</title>
        <authorList>
            <person name="Sakai H.D."/>
            <person name="Kurosawa N."/>
        </authorList>
    </citation>
    <scope>NUCLEOTIDE SEQUENCE [LARGE SCALE GENOMIC DNA]</scope>
    <source>
        <strain evidence="1 2">JCM32116</strain>
    </source>
</reference>
<dbReference type="Proteomes" id="UP001319921">
    <property type="component" value="Chromosome"/>
</dbReference>
<name>A0AAQ4CUI8_9CREN</name>
<accession>A0AAQ4CUI8</accession>
<dbReference type="EMBL" id="AP025226">
    <property type="protein sequence ID" value="BDB99469.1"/>
    <property type="molecule type" value="Genomic_DNA"/>
</dbReference>
<evidence type="ECO:0000313" key="1">
    <source>
        <dbReference type="EMBL" id="BDB99469.1"/>
    </source>
</evidence>
<dbReference type="AlphaFoldDB" id="A0AAQ4CUI8"/>
<dbReference type="KEGG" id="scas:SACC_24860"/>
<sequence>MLNNVKKYFNNIWDDEYEREMEIDKKIFSELKSSSKYAP</sequence>
<gene>
    <name evidence="1" type="ORF">SACC_24860</name>
</gene>
<protein>
    <submittedName>
        <fullName evidence="1">Uncharacterized protein</fullName>
    </submittedName>
</protein>
<organism evidence="1 2">
    <name type="scientific">Saccharolobus caldissimus</name>
    <dbReference type="NCBI Taxonomy" id="1702097"/>
    <lineage>
        <taxon>Archaea</taxon>
        <taxon>Thermoproteota</taxon>
        <taxon>Thermoprotei</taxon>
        <taxon>Sulfolobales</taxon>
        <taxon>Sulfolobaceae</taxon>
        <taxon>Saccharolobus</taxon>
    </lineage>
</organism>
<keyword evidence="2" id="KW-1185">Reference proteome</keyword>
<evidence type="ECO:0000313" key="2">
    <source>
        <dbReference type="Proteomes" id="UP001319921"/>
    </source>
</evidence>
<proteinExistence type="predicted"/>